<dbReference type="EMBL" id="JAWXYG010000011">
    <property type="protein sequence ID" value="KAK4258964.1"/>
    <property type="molecule type" value="Genomic_DNA"/>
</dbReference>
<organism evidence="3 4">
    <name type="scientific">Acacia crassicarpa</name>
    <name type="common">northern wattle</name>
    <dbReference type="NCBI Taxonomy" id="499986"/>
    <lineage>
        <taxon>Eukaryota</taxon>
        <taxon>Viridiplantae</taxon>
        <taxon>Streptophyta</taxon>
        <taxon>Embryophyta</taxon>
        <taxon>Tracheophyta</taxon>
        <taxon>Spermatophyta</taxon>
        <taxon>Magnoliopsida</taxon>
        <taxon>eudicotyledons</taxon>
        <taxon>Gunneridae</taxon>
        <taxon>Pentapetalae</taxon>
        <taxon>rosids</taxon>
        <taxon>fabids</taxon>
        <taxon>Fabales</taxon>
        <taxon>Fabaceae</taxon>
        <taxon>Caesalpinioideae</taxon>
        <taxon>mimosoid clade</taxon>
        <taxon>Acacieae</taxon>
        <taxon>Acacia</taxon>
    </lineage>
</organism>
<dbReference type="PROSITE" id="PS50108">
    <property type="entry name" value="CRIB"/>
    <property type="match status" value="1"/>
</dbReference>
<dbReference type="Proteomes" id="UP001293593">
    <property type="component" value="Unassembled WGS sequence"/>
</dbReference>
<evidence type="ECO:0000256" key="1">
    <source>
        <dbReference type="SAM" id="MobiDB-lite"/>
    </source>
</evidence>
<feature type="region of interest" description="Disordered" evidence="1">
    <location>
        <begin position="38"/>
        <end position="130"/>
    </location>
</feature>
<evidence type="ECO:0000313" key="4">
    <source>
        <dbReference type="Proteomes" id="UP001293593"/>
    </source>
</evidence>
<dbReference type="PANTHER" id="PTHR46325:SF20">
    <property type="entry name" value="CRIB DOMAIN-CONTAINING PROTEIN RIC10"/>
    <property type="match status" value="1"/>
</dbReference>
<proteinExistence type="predicted"/>
<feature type="compositionally biased region" description="Polar residues" evidence="1">
    <location>
        <begin position="38"/>
        <end position="55"/>
    </location>
</feature>
<gene>
    <name evidence="3" type="ORF">QN277_005352</name>
</gene>
<name>A0AAE1JTD5_9FABA</name>
<evidence type="ECO:0000313" key="3">
    <source>
        <dbReference type="EMBL" id="KAK4258964.1"/>
    </source>
</evidence>
<comment type="caution">
    <text evidence="3">The sequence shown here is derived from an EMBL/GenBank/DDBJ whole genome shotgun (WGS) entry which is preliminary data.</text>
</comment>
<evidence type="ECO:0000259" key="2">
    <source>
        <dbReference type="PROSITE" id="PS50108"/>
    </source>
</evidence>
<dbReference type="AlphaFoldDB" id="A0AAE1JTD5"/>
<accession>A0AAE1JTD5</accession>
<reference evidence="3" key="1">
    <citation type="submission" date="2023-10" db="EMBL/GenBank/DDBJ databases">
        <title>Chromosome-level genome of the transformable northern wattle, Acacia crassicarpa.</title>
        <authorList>
            <person name="Massaro I."/>
            <person name="Sinha N.R."/>
            <person name="Poethig S."/>
            <person name="Leichty A.R."/>
        </authorList>
    </citation>
    <scope>NUCLEOTIDE SEQUENCE</scope>
    <source>
        <strain evidence="3">Acra3RX</strain>
        <tissue evidence="3">Leaf</tissue>
    </source>
</reference>
<keyword evidence="4" id="KW-1185">Reference proteome</keyword>
<feature type="domain" description="CRIB" evidence="2">
    <location>
        <begin position="3"/>
        <end position="16"/>
    </location>
</feature>
<dbReference type="PANTHER" id="PTHR46325">
    <property type="entry name" value="CRIB DOMAIN-CONTAINING PROTEIN RIC8"/>
    <property type="match status" value="1"/>
</dbReference>
<protein>
    <recommendedName>
        <fullName evidence="2">CRIB domain-containing protein</fullName>
    </recommendedName>
</protein>
<feature type="compositionally biased region" description="Low complexity" evidence="1">
    <location>
        <begin position="93"/>
        <end position="108"/>
    </location>
</feature>
<sequence length="130" mass="14226">MEIGYPTDVKHVAYIGQDSPSVTGPSWMNEFRTSSNFATPSFGNPTNPIPQTTCFNPDMEDPMRSKPRTVNSSSSDHHSNASSKKNKSRKTKSTSSPRFSPPSSSSARRSSRAPKSKLTLFSEATPTKQI</sequence>
<dbReference type="InterPro" id="IPR000095">
    <property type="entry name" value="CRIB_dom"/>
</dbReference>